<dbReference type="AlphaFoldDB" id="A0A7R9XZ34"/>
<protein>
    <recommendedName>
        <fullName evidence="8 9">Signal peptidase complex subunit 3</fullName>
    </recommendedName>
    <alternativeName>
        <fullName evidence="9">Microsomal signal peptidase 22 kDa subunit</fullName>
    </alternativeName>
</protein>
<organism evidence="11">
    <name type="scientific">Prasinoderma coloniale</name>
    <dbReference type="NCBI Taxonomy" id="156133"/>
    <lineage>
        <taxon>Eukaryota</taxon>
        <taxon>Viridiplantae</taxon>
        <taxon>Prasinodermophyta</taxon>
        <taxon>Prasinodermophyceae</taxon>
        <taxon>Prasinodermales</taxon>
        <taxon>Prasinodermaceae</taxon>
        <taxon>Prasinoderma</taxon>
    </lineage>
</organism>
<proteinExistence type="inferred from homology"/>
<evidence type="ECO:0000256" key="5">
    <source>
        <dbReference type="ARBA" id="ARBA00022968"/>
    </source>
</evidence>
<evidence type="ECO:0000256" key="4">
    <source>
        <dbReference type="ARBA" id="ARBA00022824"/>
    </source>
</evidence>
<dbReference type="InterPro" id="IPR007653">
    <property type="entry name" value="SPC3"/>
</dbReference>
<evidence type="ECO:0000256" key="6">
    <source>
        <dbReference type="ARBA" id="ARBA00022989"/>
    </source>
</evidence>
<sequence>MYSFLNRLNALATFGVFGLLILTTLASLSDYMHEPKPQVTLTLRGVDRLSRLGAERGSGGSGADEAQLSMALQADMRSVFSWNTKQIFMFVQAEYATEDNRRNQVSVWDRIIEHKEDAVLNLPHVRNKYRFIDADADLRGRPFNLTLTWNVMNKVGGTYFDSHTVPDLVLPTEYDTAPPPRNSPGRGRRGVRGGNGALR</sequence>
<evidence type="ECO:0000256" key="1">
    <source>
        <dbReference type="ARBA" id="ARBA00004648"/>
    </source>
</evidence>
<keyword evidence="3 9" id="KW-0812">Transmembrane</keyword>
<dbReference type="GO" id="GO:0005787">
    <property type="term" value="C:signal peptidase complex"/>
    <property type="evidence" value="ECO:0007669"/>
    <property type="project" value="UniProtKB-UniRule"/>
</dbReference>
<evidence type="ECO:0000313" key="11">
    <source>
        <dbReference type="EMBL" id="CAD8235793.1"/>
    </source>
</evidence>
<keyword evidence="4 9" id="KW-0256">Endoplasmic reticulum</keyword>
<reference evidence="11" key="1">
    <citation type="submission" date="2021-01" db="EMBL/GenBank/DDBJ databases">
        <authorList>
            <person name="Corre E."/>
            <person name="Pelletier E."/>
            <person name="Niang G."/>
            <person name="Scheremetjew M."/>
            <person name="Finn R."/>
            <person name="Kale V."/>
            <person name="Holt S."/>
            <person name="Cochrane G."/>
            <person name="Meng A."/>
            <person name="Brown T."/>
            <person name="Cohen L."/>
        </authorList>
    </citation>
    <scope>NUCLEOTIDE SEQUENCE</scope>
    <source>
        <strain evidence="11">CCMP1413</strain>
    </source>
</reference>
<dbReference type="PANTHER" id="PTHR12804:SF0">
    <property type="entry name" value="SIGNAL PEPTIDASE COMPLEX SUBUNIT 3"/>
    <property type="match status" value="1"/>
</dbReference>
<comment type="similarity">
    <text evidence="2 9">Belongs to the SPCS3 family.</text>
</comment>
<dbReference type="PANTHER" id="PTHR12804">
    <property type="entry name" value="MICROSOMAL SIGNAL PEPTIDASE 23 KD SUBUNIT SPC22/23"/>
    <property type="match status" value="1"/>
</dbReference>
<comment type="subcellular location">
    <subcellularLocation>
        <location evidence="1">Endoplasmic reticulum membrane</location>
        <topology evidence="1">Single-pass type II membrane protein</topology>
    </subcellularLocation>
</comment>
<dbReference type="Pfam" id="PF04573">
    <property type="entry name" value="SPC22"/>
    <property type="match status" value="1"/>
</dbReference>
<evidence type="ECO:0000256" key="9">
    <source>
        <dbReference type="PIRNR" id="PIRNR016089"/>
    </source>
</evidence>
<evidence type="ECO:0000256" key="7">
    <source>
        <dbReference type="ARBA" id="ARBA00023136"/>
    </source>
</evidence>
<gene>
    <name evidence="11" type="ORF">PCOL08062_LOCUS4315</name>
</gene>
<evidence type="ECO:0000256" key="8">
    <source>
        <dbReference type="ARBA" id="ARBA00029556"/>
    </source>
</evidence>
<evidence type="ECO:0000256" key="10">
    <source>
        <dbReference type="SAM" id="MobiDB-lite"/>
    </source>
</evidence>
<dbReference type="EMBL" id="HBDZ01005629">
    <property type="protein sequence ID" value="CAD8235793.1"/>
    <property type="molecule type" value="Transcribed_RNA"/>
</dbReference>
<name>A0A7R9XZ34_9VIRI</name>
<feature type="region of interest" description="Disordered" evidence="10">
    <location>
        <begin position="171"/>
        <end position="199"/>
    </location>
</feature>
<keyword evidence="5 9" id="KW-0735">Signal-anchor</keyword>
<keyword evidence="7 9" id="KW-0472">Membrane</keyword>
<evidence type="ECO:0000256" key="3">
    <source>
        <dbReference type="ARBA" id="ARBA00022692"/>
    </source>
</evidence>
<dbReference type="GO" id="GO:0006465">
    <property type="term" value="P:signal peptide processing"/>
    <property type="evidence" value="ECO:0007669"/>
    <property type="project" value="UniProtKB-UniRule"/>
</dbReference>
<evidence type="ECO:0000256" key="2">
    <source>
        <dbReference type="ARBA" id="ARBA00009289"/>
    </source>
</evidence>
<accession>A0A7R9XZ34</accession>
<keyword evidence="6 9" id="KW-1133">Transmembrane helix</keyword>
<dbReference type="GO" id="GO:0045047">
    <property type="term" value="P:protein targeting to ER"/>
    <property type="evidence" value="ECO:0007669"/>
    <property type="project" value="TreeGrafter"/>
</dbReference>
<comment type="function">
    <text evidence="9">Essential component of the signal peptidase complex (SPC) which catalyzes the cleavage of N-terminal signal sequences from nascent proteins as they are translocated into the lumen of the endoplasmic reticulum. Essential for the SPC catalytic activity, possibly by stabilizing and positioning the active center of the complex close to the lumenal surface.</text>
</comment>
<dbReference type="PIRSF" id="PIRSF016089">
    <property type="entry name" value="SPC22"/>
    <property type="match status" value="1"/>
</dbReference>